<organism evidence="1 2">
    <name type="scientific">Thermaerobacter composti</name>
    <dbReference type="NCBI Taxonomy" id="554949"/>
    <lineage>
        <taxon>Bacteria</taxon>
        <taxon>Bacillati</taxon>
        <taxon>Bacillota</taxon>
        <taxon>Clostridia</taxon>
        <taxon>Eubacteriales</taxon>
        <taxon>Clostridiales Family XVII. Incertae Sedis</taxon>
        <taxon>Thermaerobacter</taxon>
    </lineage>
</organism>
<dbReference type="RefSeq" id="WP_135225358.1">
    <property type="nucleotide sequence ID" value="NZ_CP132508.1"/>
</dbReference>
<keyword evidence="2" id="KW-1185">Reference proteome</keyword>
<sequence>MLLYTIVPLHQVLEGWDRPRPEPVEVDLDGRTVLVEPDSPWGGRIVRLLSGNPDDFLDPAFQPGRRLWWWGPR</sequence>
<evidence type="ECO:0000313" key="2">
    <source>
        <dbReference type="Proteomes" id="UP001304683"/>
    </source>
</evidence>
<dbReference type="EMBL" id="CP132508">
    <property type="protein sequence ID" value="WPD20023.1"/>
    <property type="molecule type" value="Genomic_DNA"/>
</dbReference>
<gene>
    <name evidence="1" type="ORF">Q5761_05115</name>
</gene>
<dbReference type="Pfam" id="PF14035">
    <property type="entry name" value="YlzJ"/>
    <property type="match status" value="1"/>
</dbReference>
<proteinExistence type="predicted"/>
<dbReference type="Proteomes" id="UP001304683">
    <property type="component" value="Chromosome"/>
</dbReference>
<evidence type="ECO:0000313" key="1">
    <source>
        <dbReference type="EMBL" id="WPD20023.1"/>
    </source>
</evidence>
<accession>A0ABZ0QRB2</accession>
<protein>
    <submittedName>
        <fullName evidence="1">YlzJ-like family protein</fullName>
    </submittedName>
</protein>
<name>A0ABZ0QRB2_9FIRM</name>
<dbReference type="InterPro" id="IPR025619">
    <property type="entry name" value="YlzJ"/>
</dbReference>
<reference evidence="1 2" key="1">
    <citation type="submission" date="2023-08" db="EMBL/GenBank/DDBJ databases">
        <title>Genome sequence of Thermaerobacter compostii strain Ins1, a spore-forming filamentous bacterium isolated from a deep geothermal reservoir.</title>
        <authorList>
            <person name="Bregnard D."/>
            <person name="Gonzalez D."/>
            <person name="Junier P."/>
        </authorList>
    </citation>
    <scope>NUCLEOTIDE SEQUENCE [LARGE SCALE GENOMIC DNA]</scope>
    <source>
        <strain evidence="1 2">Ins1</strain>
    </source>
</reference>